<dbReference type="PANTHER" id="PTHR12558">
    <property type="entry name" value="CELL DIVISION CYCLE 16,23,27"/>
    <property type="match status" value="1"/>
</dbReference>
<feature type="repeat" description="TPR" evidence="1">
    <location>
        <begin position="657"/>
        <end position="690"/>
    </location>
</feature>
<name>A0A172U223_9BACT</name>
<proteinExistence type="predicted"/>
<dbReference type="AlphaFoldDB" id="A0A172U223"/>
<dbReference type="Pfam" id="PF13174">
    <property type="entry name" value="TPR_6"/>
    <property type="match status" value="4"/>
</dbReference>
<keyword evidence="3" id="KW-1185">Reference proteome</keyword>
<reference evidence="3" key="1">
    <citation type="submission" date="2015-01" db="EMBL/GenBank/DDBJ databases">
        <title>Flavisolibacter sp./LCS9/ whole genome sequencing.</title>
        <authorList>
            <person name="Kim M.K."/>
            <person name="Srinivasan S."/>
            <person name="Lee J.-J."/>
        </authorList>
    </citation>
    <scope>NUCLEOTIDE SEQUENCE [LARGE SCALE GENOMIC DNA]</scope>
    <source>
        <strain evidence="3">LCS9</strain>
    </source>
</reference>
<dbReference type="InterPro" id="IPR011990">
    <property type="entry name" value="TPR-like_helical_dom_sf"/>
</dbReference>
<dbReference type="STRING" id="1492898.SY85_04750"/>
<keyword evidence="1" id="KW-0802">TPR repeat</keyword>
<dbReference type="RefSeq" id="WP_066409374.1">
    <property type="nucleotide sequence ID" value="NZ_CP011390.1"/>
</dbReference>
<evidence type="ECO:0000256" key="1">
    <source>
        <dbReference type="PROSITE-ProRule" id="PRU00339"/>
    </source>
</evidence>
<dbReference type="Pfam" id="PF13432">
    <property type="entry name" value="TPR_16"/>
    <property type="match status" value="4"/>
</dbReference>
<dbReference type="EMBL" id="CP011390">
    <property type="protein sequence ID" value="ANE53326.1"/>
    <property type="molecule type" value="Genomic_DNA"/>
</dbReference>
<dbReference type="PANTHER" id="PTHR12558:SF47">
    <property type="entry name" value="LIPOPOLYSACCHARIDE ASSEMBLY PROTEIN B"/>
    <property type="match status" value="1"/>
</dbReference>
<reference evidence="2 3" key="2">
    <citation type="journal article" date="2016" name="Int. J. Syst. Evol. Microbiol.">
        <title>Flavisolibacter tropicus sp. nov., isolated from tropical soil.</title>
        <authorList>
            <person name="Lee J.J."/>
            <person name="Kang M.S."/>
            <person name="Kim G.S."/>
            <person name="Lee C.S."/>
            <person name="Lim S."/>
            <person name="Lee J."/>
            <person name="Roh S.H."/>
            <person name="Kang H."/>
            <person name="Ha J.M."/>
            <person name="Bae S."/>
            <person name="Jung H.Y."/>
            <person name="Kim M.K."/>
        </authorList>
    </citation>
    <scope>NUCLEOTIDE SEQUENCE [LARGE SCALE GENOMIC DNA]</scope>
    <source>
        <strain evidence="2 3">LCS9</strain>
    </source>
</reference>
<protein>
    <submittedName>
        <fullName evidence="2">Uncharacterized protein</fullName>
    </submittedName>
</protein>
<evidence type="ECO:0000313" key="3">
    <source>
        <dbReference type="Proteomes" id="UP000077177"/>
    </source>
</evidence>
<dbReference type="KEGG" id="fla:SY85_04750"/>
<dbReference type="SUPFAM" id="SSF48452">
    <property type="entry name" value="TPR-like"/>
    <property type="match status" value="6"/>
</dbReference>
<dbReference type="SMART" id="SM00028">
    <property type="entry name" value="TPR"/>
    <property type="match status" value="11"/>
</dbReference>
<dbReference type="OrthoDB" id="9814448at2"/>
<sequence length="1011" mass="115932">MKKIGLVLSFSALTYAGFSQQHAIFKNPHERFEMAKEYFQKGQYNLAYPILKELQQSLKETDRVNNALMAQEIDYYVTVAALQQNQDRAEYDALQYITTSKNNARVQMMNFHLAEYRFRKQQFAEAVSLYEATNIANLNNREIADMKFHQGYSYFNLKQFAQAKPLLNSIRQMKDDPNYIDANYYYGFIAFRDRNYTEALESFKVVENQQLYEDVVPYYIAQIYYVQGRKEEAVKYAEAKIQQGKAKQYELELKQLLGHAYFERKEYAKAAPYLETYVAKAEKVRREDLYELSYSYYQANNYTKAIEGFKQLSGKEDSLSQHAMYLLGDSYLKTNQRRDARNAFLFSSVNNSNPTQREISRFNYAKLSYELGYQDEALKSLRSFINDYPDSKYNEEATDLLVGALTNTNNYREAMTLLESLKYPSANTKRLYPRILFGRATELINDGRLAEADALLDKALKDPNNAPVLPFVNFWKGELAYRNNNIDDAIKYYYAYLNAGAPTSGEANERTVKYNLGYAYHRKENYAVSKTFFEPLAKNVSLSSDVLTQDAYLRTADAYFMSRNYAQAKTMYDNIIRFSWPAEDYATYQKAMISGINNSTEKINALNTVIRKFPNSSLVMDANMEIANTYLAEERFREAIPYLNNITKAGGNTSLKPQAFLKLGIAYFNMNSQNEAVAQFRQVINNYPNSQEADEALDNLKNIYKEQGKPNEYVDIARQAGKPLSVSAEDSLTYSAAELQFQNGNTDAALSGFEQYLQRFATGVYAVDAHFYAGDIYNKRKDWNNAMSHLAVVAERSPNRFADRAVLAAARINFFELKNYAESEKYFAQLKNLTANQETKLEAMRGLLRSQYQQQKWAEAVENAKDLVVQKGSTADDKSLANMAIGKSSQIKGEYDVAINSFKNVVSVNKGALAAEARYEIANSWFTLSRFADAEKAAFEVINKSGSYDFWVTKAYILLGDIYFKQKDYFNAKATYQSIVENSLNADLKSEAQRKLDEVTAAEKQSSKVDR</sequence>
<dbReference type="Gene3D" id="1.25.40.10">
    <property type="entry name" value="Tetratricopeptide repeat domain"/>
    <property type="match status" value="8"/>
</dbReference>
<accession>A0A172U223</accession>
<gene>
    <name evidence="2" type="ORF">SY85_04750</name>
</gene>
<evidence type="ECO:0000313" key="2">
    <source>
        <dbReference type="EMBL" id="ANE53326.1"/>
    </source>
</evidence>
<dbReference type="Proteomes" id="UP000077177">
    <property type="component" value="Chromosome"/>
</dbReference>
<dbReference type="PROSITE" id="PS50005">
    <property type="entry name" value="TPR"/>
    <property type="match status" value="1"/>
</dbReference>
<dbReference type="InterPro" id="IPR019734">
    <property type="entry name" value="TPR_rpt"/>
</dbReference>
<organism evidence="2 3">
    <name type="scientific">Flavisolibacter tropicus</name>
    <dbReference type="NCBI Taxonomy" id="1492898"/>
    <lineage>
        <taxon>Bacteria</taxon>
        <taxon>Pseudomonadati</taxon>
        <taxon>Bacteroidota</taxon>
        <taxon>Chitinophagia</taxon>
        <taxon>Chitinophagales</taxon>
        <taxon>Chitinophagaceae</taxon>
        <taxon>Flavisolibacter</taxon>
    </lineage>
</organism>